<evidence type="ECO:0000313" key="4">
    <source>
        <dbReference type="Proteomes" id="UP000219374"/>
    </source>
</evidence>
<feature type="transmembrane region" description="Helical" evidence="1">
    <location>
        <begin position="16"/>
        <end position="33"/>
    </location>
</feature>
<feature type="transmembrane region" description="Helical" evidence="1">
    <location>
        <begin position="45"/>
        <end position="64"/>
    </location>
</feature>
<keyword evidence="1" id="KW-1133">Transmembrane helix</keyword>
<dbReference type="PANTHER" id="PTHR36435:SF1">
    <property type="entry name" value="CAAX AMINO TERMINAL PROTEASE FAMILY PROTEIN"/>
    <property type="match status" value="1"/>
</dbReference>
<protein>
    <submittedName>
        <fullName evidence="3">CAAX protease self-immunity</fullName>
    </submittedName>
</protein>
<dbReference type="GO" id="GO:0004175">
    <property type="term" value="F:endopeptidase activity"/>
    <property type="evidence" value="ECO:0007669"/>
    <property type="project" value="UniProtKB-ARBA"/>
</dbReference>
<proteinExistence type="predicted"/>
<evidence type="ECO:0000256" key="1">
    <source>
        <dbReference type="SAM" id="Phobius"/>
    </source>
</evidence>
<dbReference type="InterPro" id="IPR052710">
    <property type="entry name" value="CAAX_protease"/>
</dbReference>
<feature type="transmembrane region" description="Helical" evidence="1">
    <location>
        <begin position="139"/>
        <end position="158"/>
    </location>
</feature>
<organism evidence="3 4">
    <name type="scientific">Pseudoxanthomonas wuyuanensis</name>
    <dbReference type="NCBI Taxonomy" id="1073196"/>
    <lineage>
        <taxon>Bacteria</taxon>
        <taxon>Pseudomonadati</taxon>
        <taxon>Pseudomonadota</taxon>
        <taxon>Gammaproteobacteria</taxon>
        <taxon>Lysobacterales</taxon>
        <taxon>Lysobacteraceae</taxon>
        <taxon>Pseudoxanthomonas</taxon>
    </lineage>
</organism>
<feature type="domain" description="CAAX prenyl protease 2/Lysostaphin resistance protein A-like" evidence="2">
    <location>
        <begin position="107"/>
        <end position="207"/>
    </location>
</feature>
<keyword evidence="3" id="KW-0645">Protease</keyword>
<sequence>MLLAGIEHGYAPWRPFYLSYALLCIAIPLFVGGRFTWIRLGVFRWLLLIALVFAVQAGLGWFAGSGLPGLLSTLGVGADAVPDWNPSRALAAAIARYAPHWGLEPPQMLLAYLMFITVWAGVGEELFYRGYVQERLRPWGTMTAVLLSAFVFAIRHAVQLQGPDYPWRAALVWVGLCFMLGLMFAVLYEWKRSIWPPLAAHVLFNLIPASQLISSRFG</sequence>
<keyword evidence="1" id="KW-0812">Transmembrane</keyword>
<gene>
    <name evidence="3" type="ORF">SAMN06296416_101301</name>
</gene>
<name>A0A286CWJ9_9GAMM</name>
<feature type="transmembrane region" description="Helical" evidence="1">
    <location>
        <begin position="109"/>
        <end position="127"/>
    </location>
</feature>
<dbReference type="EMBL" id="OCND01000001">
    <property type="protein sequence ID" value="SOD50744.1"/>
    <property type="molecule type" value="Genomic_DNA"/>
</dbReference>
<keyword evidence="4" id="KW-1185">Reference proteome</keyword>
<dbReference type="GO" id="GO:0080120">
    <property type="term" value="P:CAAX-box protein maturation"/>
    <property type="evidence" value="ECO:0007669"/>
    <property type="project" value="UniProtKB-ARBA"/>
</dbReference>
<evidence type="ECO:0000313" key="3">
    <source>
        <dbReference type="EMBL" id="SOD50744.1"/>
    </source>
</evidence>
<feature type="transmembrane region" description="Helical" evidence="1">
    <location>
        <begin position="170"/>
        <end position="188"/>
    </location>
</feature>
<reference evidence="3 4" key="1">
    <citation type="submission" date="2017-09" db="EMBL/GenBank/DDBJ databases">
        <authorList>
            <person name="Ehlers B."/>
            <person name="Leendertz F.H."/>
        </authorList>
    </citation>
    <scope>NUCLEOTIDE SEQUENCE [LARGE SCALE GENOMIC DNA]</scope>
    <source>
        <strain evidence="3 4">CGMCC 1.10978</strain>
    </source>
</reference>
<keyword evidence="3" id="KW-0378">Hydrolase</keyword>
<dbReference type="Pfam" id="PF02517">
    <property type="entry name" value="Rce1-like"/>
    <property type="match status" value="1"/>
</dbReference>
<keyword evidence="1" id="KW-0472">Membrane</keyword>
<dbReference type="GO" id="GO:0006508">
    <property type="term" value="P:proteolysis"/>
    <property type="evidence" value="ECO:0007669"/>
    <property type="project" value="UniProtKB-KW"/>
</dbReference>
<dbReference type="Proteomes" id="UP000219374">
    <property type="component" value="Unassembled WGS sequence"/>
</dbReference>
<evidence type="ECO:0000259" key="2">
    <source>
        <dbReference type="Pfam" id="PF02517"/>
    </source>
</evidence>
<dbReference type="InterPro" id="IPR003675">
    <property type="entry name" value="Rce1/LyrA-like_dom"/>
</dbReference>
<accession>A0A286CWJ9</accession>
<dbReference type="PANTHER" id="PTHR36435">
    <property type="entry name" value="SLR1288 PROTEIN"/>
    <property type="match status" value="1"/>
</dbReference>
<dbReference type="AlphaFoldDB" id="A0A286CWJ9"/>